<dbReference type="WBParaSite" id="TASK_0000261201-mRNA-1">
    <property type="protein sequence ID" value="TASK_0000261201-mRNA-1"/>
    <property type="gene ID" value="TASK_0000261201"/>
</dbReference>
<dbReference type="AlphaFoldDB" id="A0A0R3VYW8"/>
<evidence type="ECO:0000313" key="2">
    <source>
        <dbReference type="Proteomes" id="UP000282613"/>
    </source>
</evidence>
<reference evidence="3" key="1">
    <citation type="submission" date="2017-02" db="UniProtKB">
        <authorList>
            <consortium name="WormBaseParasite"/>
        </authorList>
    </citation>
    <scope>IDENTIFICATION</scope>
</reference>
<dbReference type="EMBL" id="UYRS01002207">
    <property type="protein sequence ID" value="VDK25650.1"/>
    <property type="molecule type" value="Genomic_DNA"/>
</dbReference>
<evidence type="ECO:0000313" key="3">
    <source>
        <dbReference type="WBParaSite" id="TASK_0000261201-mRNA-1"/>
    </source>
</evidence>
<protein>
    <submittedName>
        <fullName evidence="1 3">Uncharacterized protein</fullName>
    </submittedName>
</protein>
<evidence type="ECO:0000313" key="1">
    <source>
        <dbReference type="EMBL" id="VDK25650.1"/>
    </source>
</evidence>
<organism evidence="3">
    <name type="scientific">Taenia asiatica</name>
    <name type="common">Asian tapeworm</name>
    <dbReference type="NCBI Taxonomy" id="60517"/>
    <lineage>
        <taxon>Eukaryota</taxon>
        <taxon>Metazoa</taxon>
        <taxon>Spiralia</taxon>
        <taxon>Lophotrochozoa</taxon>
        <taxon>Platyhelminthes</taxon>
        <taxon>Cestoda</taxon>
        <taxon>Eucestoda</taxon>
        <taxon>Cyclophyllidea</taxon>
        <taxon>Taeniidae</taxon>
        <taxon>Taenia</taxon>
    </lineage>
</organism>
<keyword evidence="2" id="KW-1185">Reference proteome</keyword>
<dbReference type="Proteomes" id="UP000282613">
    <property type="component" value="Unassembled WGS sequence"/>
</dbReference>
<gene>
    <name evidence="1" type="ORF">TASK_LOCUS2613</name>
</gene>
<reference evidence="1 2" key="2">
    <citation type="submission" date="2018-11" db="EMBL/GenBank/DDBJ databases">
        <authorList>
            <consortium name="Pathogen Informatics"/>
        </authorList>
    </citation>
    <scope>NUCLEOTIDE SEQUENCE [LARGE SCALE GENOMIC DNA]</scope>
</reference>
<name>A0A0R3VYW8_TAEAS</name>
<sequence length="69" mass="7263">MEISGRLSGRSATLVRREWSSCLVGRIITLGRDGEVPKCSISGMSGIGTVLGVVQCGIALERLPFAVKS</sequence>
<proteinExistence type="predicted"/>
<accession>A0A0R3VYW8</accession>